<dbReference type="SUPFAM" id="SSF47413">
    <property type="entry name" value="lambda repressor-like DNA-binding domains"/>
    <property type="match status" value="1"/>
</dbReference>
<protein>
    <submittedName>
        <fullName evidence="3">DNA-binding XRE family transcriptional regulator</fullName>
    </submittedName>
</protein>
<dbReference type="SMART" id="SM00530">
    <property type="entry name" value="HTH_XRE"/>
    <property type="match status" value="1"/>
</dbReference>
<dbReference type="PANTHER" id="PTHR46558:SF11">
    <property type="entry name" value="HTH-TYPE TRANSCRIPTIONAL REGULATOR XRE"/>
    <property type="match status" value="1"/>
</dbReference>
<dbReference type="RefSeq" id="WP_307406514.1">
    <property type="nucleotide sequence ID" value="NZ_JAUSUR010000002.1"/>
</dbReference>
<dbReference type="GO" id="GO:0003677">
    <property type="term" value="F:DNA binding"/>
    <property type="evidence" value="ECO:0007669"/>
    <property type="project" value="UniProtKB-KW"/>
</dbReference>
<dbReference type="InterPro" id="IPR010982">
    <property type="entry name" value="Lambda_DNA-bd_dom_sf"/>
</dbReference>
<dbReference type="PROSITE" id="PS50943">
    <property type="entry name" value="HTH_CROC1"/>
    <property type="match status" value="1"/>
</dbReference>
<accession>A0ABU0E0X6</accession>
<dbReference type="CDD" id="cd00093">
    <property type="entry name" value="HTH_XRE"/>
    <property type="match status" value="1"/>
</dbReference>
<evidence type="ECO:0000256" key="1">
    <source>
        <dbReference type="ARBA" id="ARBA00023125"/>
    </source>
</evidence>
<evidence type="ECO:0000259" key="2">
    <source>
        <dbReference type="PROSITE" id="PS50943"/>
    </source>
</evidence>
<evidence type="ECO:0000313" key="4">
    <source>
        <dbReference type="Proteomes" id="UP001230220"/>
    </source>
</evidence>
<comment type="caution">
    <text evidence="3">The sequence shown here is derived from an EMBL/GenBank/DDBJ whole genome shotgun (WGS) entry which is preliminary data.</text>
</comment>
<dbReference type="PANTHER" id="PTHR46558">
    <property type="entry name" value="TRACRIPTIONAL REGULATORY PROTEIN-RELATED-RELATED"/>
    <property type="match status" value="1"/>
</dbReference>
<dbReference type="InterPro" id="IPR001387">
    <property type="entry name" value="Cro/C1-type_HTH"/>
</dbReference>
<dbReference type="Proteomes" id="UP001230220">
    <property type="component" value="Unassembled WGS sequence"/>
</dbReference>
<name>A0ABU0E0X6_9FIRM</name>
<keyword evidence="1 3" id="KW-0238">DNA-binding</keyword>
<proteinExistence type="predicted"/>
<keyword evidence="4" id="KW-1185">Reference proteome</keyword>
<reference evidence="3 4" key="1">
    <citation type="submission" date="2023-07" db="EMBL/GenBank/DDBJ databases">
        <title>Genomic Encyclopedia of Type Strains, Phase IV (KMG-IV): sequencing the most valuable type-strain genomes for metagenomic binning, comparative biology and taxonomic classification.</title>
        <authorList>
            <person name="Goeker M."/>
        </authorList>
    </citation>
    <scope>NUCLEOTIDE SEQUENCE [LARGE SCALE GENOMIC DNA]</scope>
    <source>
        <strain evidence="3 4">DSM 16784</strain>
    </source>
</reference>
<evidence type="ECO:0000313" key="3">
    <source>
        <dbReference type="EMBL" id="MDQ0360537.1"/>
    </source>
</evidence>
<gene>
    <name evidence="3" type="ORF">J2S15_001282</name>
</gene>
<dbReference type="Pfam" id="PF01381">
    <property type="entry name" value="HTH_3"/>
    <property type="match status" value="1"/>
</dbReference>
<organism evidence="3 4">
    <name type="scientific">Breznakia pachnodae</name>
    <dbReference type="NCBI Taxonomy" id="265178"/>
    <lineage>
        <taxon>Bacteria</taxon>
        <taxon>Bacillati</taxon>
        <taxon>Bacillota</taxon>
        <taxon>Erysipelotrichia</taxon>
        <taxon>Erysipelotrichales</taxon>
        <taxon>Erysipelotrichaceae</taxon>
        <taxon>Breznakia</taxon>
    </lineage>
</organism>
<dbReference type="Gene3D" id="1.10.260.40">
    <property type="entry name" value="lambda repressor-like DNA-binding domains"/>
    <property type="match status" value="1"/>
</dbReference>
<feature type="domain" description="HTH cro/C1-type" evidence="2">
    <location>
        <begin position="41"/>
        <end position="96"/>
    </location>
</feature>
<sequence>MAKKVKFTSYDDYLNMKLKTDPEFKEEYDNLEDEYNLIRAIINLRLEANLTQAEMAKLTGIDQGNISKLENGRLNPSFEMLEKLAKPLNKKVKITFE</sequence>
<dbReference type="EMBL" id="JAUSUR010000002">
    <property type="protein sequence ID" value="MDQ0360537.1"/>
    <property type="molecule type" value="Genomic_DNA"/>
</dbReference>